<dbReference type="Pfam" id="PF10588">
    <property type="entry name" value="NADH-G_4Fe-4S_3"/>
    <property type="match status" value="1"/>
</dbReference>
<dbReference type="FunFam" id="3.30.70.20:FF:000002">
    <property type="entry name" value="NADH-ubiquinone oxidoreductase 75 kDa subunit"/>
    <property type="match status" value="1"/>
</dbReference>
<feature type="domain" description="2Fe-2S ferredoxin-type" evidence="13">
    <location>
        <begin position="1"/>
        <end position="78"/>
    </location>
</feature>
<comment type="cofactor">
    <cofactor evidence="12">
        <name>[2Fe-2S] cluster</name>
        <dbReference type="ChEBI" id="CHEBI:190135"/>
    </cofactor>
    <text evidence="12">Binds 1 [2Fe-2S] cluster per subunit.</text>
</comment>
<dbReference type="AlphaFoldDB" id="A0A8J2UMT6"/>
<evidence type="ECO:0000256" key="7">
    <source>
        <dbReference type="ARBA" id="ARBA00022967"/>
    </source>
</evidence>
<evidence type="ECO:0000259" key="13">
    <source>
        <dbReference type="PROSITE" id="PS51085"/>
    </source>
</evidence>
<evidence type="ECO:0000256" key="3">
    <source>
        <dbReference type="ARBA" id="ARBA00022485"/>
    </source>
</evidence>
<evidence type="ECO:0000256" key="2">
    <source>
        <dbReference type="ARBA" id="ARBA00005404"/>
    </source>
</evidence>
<comment type="catalytic activity">
    <reaction evidence="11 12">
        <text>a quinone + NADH + 5 H(+)(in) = a quinol + NAD(+) + 4 H(+)(out)</text>
        <dbReference type="Rhea" id="RHEA:57888"/>
        <dbReference type="ChEBI" id="CHEBI:15378"/>
        <dbReference type="ChEBI" id="CHEBI:24646"/>
        <dbReference type="ChEBI" id="CHEBI:57540"/>
        <dbReference type="ChEBI" id="CHEBI:57945"/>
        <dbReference type="ChEBI" id="CHEBI:132124"/>
    </reaction>
</comment>
<dbReference type="CDD" id="cd02772">
    <property type="entry name" value="MopB_NDH-1_NuoG2"/>
    <property type="match status" value="1"/>
</dbReference>
<dbReference type="GO" id="GO:0051537">
    <property type="term" value="F:2 iron, 2 sulfur cluster binding"/>
    <property type="evidence" value="ECO:0007669"/>
    <property type="project" value="UniProtKB-UniRule"/>
</dbReference>
<dbReference type="PROSITE" id="PS00642">
    <property type="entry name" value="COMPLEX1_75K_2"/>
    <property type="match status" value="1"/>
</dbReference>
<keyword evidence="10 12" id="KW-0520">NAD</keyword>
<dbReference type="CDD" id="cd00207">
    <property type="entry name" value="fer2"/>
    <property type="match status" value="1"/>
</dbReference>
<keyword evidence="17" id="KW-1185">Reference proteome</keyword>
<dbReference type="GO" id="GO:0016020">
    <property type="term" value="C:membrane"/>
    <property type="evidence" value="ECO:0007669"/>
    <property type="project" value="InterPro"/>
</dbReference>
<dbReference type="EC" id="7.1.1.-" evidence="12"/>
<dbReference type="EMBL" id="BMCG01000006">
    <property type="protein sequence ID" value="GGC18561.1"/>
    <property type="molecule type" value="Genomic_DNA"/>
</dbReference>
<evidence type="ECO:0000256" key="4">
    <source>
        <dbReference type="ARBA" id="ARBA00022714"/>
    </source>
</evidence>
<evidence type="ECO:0000256" key="10">
    <source>
        <dbReference type="ARBA" id="ARBA00023027"/>
    </source>
</evidence>
<name>A0A8J2UMT6_9BURK</name>
<dbReference type="InterPro" id="IPR009010">
    <property type="entry name" value="Asp_de-COase-like_dom_sf"/>
</dbReference>
<dbReference type="GO" id="GO:0008137">
    <property type="term" value="F:NADH dehydrogenase (ubiquinone) activity"/>
    <property type="evidence" value="ECO:0007669"/>
    <property type="project" value="UniProtKB-UniRule"/>
</dbReference>
<evidence type="ECO:0000256" key="8">
    <source>
        <dbReference type="ARBA" id="ARBA00023004"/>
    </source>
</evidence>
<dbReference type="GO" id="GO:0042773">
    <property type="term" value="P:ATP synthesis coupled electron transport"/>
    <property type="evidence" value="ECO:0007669"/>
    <property type="project" value="InterPro"/>
</dbReference>
<dbReference type="CDD" id="cd02775">
    <property type="entry name" value="MopB_CT"/>
    <property type="match status" value="1"/>
</dbReference>
<comment type="similarity">
    <text evidence="2 12">Belongs to the complex I 75 kDa subunit family.</text>
</comment>
<evidence type="ECO:0000259" key="15">
    <source>
        <dbReference type="PROSITE" id="PS51839"/>
    </source>
</evidence>
<dbReference type="PROSITE" id="PS00641">
    <property type="entry name" value="COMPLEX1_75K_1"/>
    <property type="match status" value="1"/>
</dbReference>
<reference evidence="16" key="2">
    <citation type="submission" date="2020-09" db="EMBL/GenBank/DDBJ databases">
        <authorList>
            <person name="Sun Q."/>
            <person name="Sedlacek I."/>
        </authorList>
    </citation>
    <scope>NUCLEOTIDE SEQUENCE</scope>
    <source>
        <strain evidence="16">CCM 7086</strain>
    </source>
</reference>
<dbReference type="PROSITE" id="PS51669">
    <property type="entry name" value="4FE4S_MOW_BIS_MGD"/>
    <property type="match status" value="1"/>
</dbReference>
<keyword evidence="4 12" id="KW-0001">2Fe-2S</keyword>
<dbReference type="SUPFAM" id="SSF53706">
    <property type="entry name" value="Formate dehydrogenase/DMSO reductase, domains 1-3"/>
    <property type="match status" value="1"/>
</dbReference>
<dbReference type="GO" id="GO:0046872">
    <property type="term" value="F:metal ion binding"/>
    <property type="evidence" value="ECO:0007669"/>
    <property type="project" value="UniProtKB-UniRule"/>
</dbReference>
<keyword evidence="3 12" id="KW-0004">4Fe-4S</keyword>
<dbReference type="SUPFAM" id="SSF50692">
    <property type="entry name" value="ADC-like"/>
    <property type="match status" value="1"/>
</dbReference>
<dbReference type="InterPro" id="IPR006656">
    <property type="entry name" value="Mopterin_OxRdtase"/>
</dbReference>
<evidence type="ECO:0000256" key="5">
    <source>
        <dbReference type="ARBA" id="ARBA00022719"/>
    </source>
</evidence>
<feature type="domain" description="4Fe-4S Mo/W bis-MGD-type" evidence="14">
    <location>
        <begin position="216"/>
        <end position="272"/>
    </location>
</feature>
<keyword evidence="6 12" id="KW-0479">Metal-binding</keyword>
<evidence type="ECO:0000256" key="9">
    <source>
        <dbReference type="ARBA" id="ARBA00023014"/>
    </source>
</evidence>
<dbReference type="InterPro" id="IPR036010">
    <property type="entry name" value="2Fe-2S_ferredoxin-like_sf"/>
</dbReference>
<dbReference type="Gene3D" id="3.10.20.740">
    <property type="match status" value="1"/>
</dbReference>
<dbReference type="GO" id="GO:0016651">
    <property type="term" value="F:oxidoreductase activity, acting on NAD(P)H"/>
    <property type="evidence" value="ECO:0007669"/>
    <property type="project" value="InterPro"/>
</dbReference>
<dbReference type="InterPro" id="IPR001041">
    <property type="entry name" value="2Fe-2S_ferredoxin-type"/>
</dbReference>
<dbReference type="InterPro" id="IPR006963">
    <property type="entry name" value="Mopterin_OxRdtase_4Fe-4S_dom"/>
</dbReference>
<evidence type="ECO:0000313" key="16">
    <source>
        <dbReference type="EMBL" id="GGC18561.1"/>
    </source>
</evidence>
<dbReference type="Pfam" id="PF22151">
    <property type="entry name" value="Fer4_NDSU1"/>
    <property type="match status" value="1"/>
</dbReference>
<evidence type="ECO:0000259" key="14">
    <source>
        <dbReference type="PROSITE" id="PS51669"/>
    </source>
</evidence>
<dbReference type="SUPFAM" id="SSF54862">
    <property type="entry name" value="4Fe-4S ferredoxins"/>
    <property type="match status" value="1"/>
</dbReference>
<dbReference type="InterPro" id="IPR010228">
    <property type="entry name" value="NADH_UbQ_OxRdtase_Gsu"/>
</dbReference>
<dbReference type="Pfam" id="PF00384">
    <property type="entry name" value="Molybdopterin"/>
    <property type="match status" value="1"/>
</dbReference>
<dbReference type="Gene3D" id="3.40.50.740">
    <property type="match status" value="1"/>
</dbReference>
<dbReference type="SUPFAM" id="SSF54292">
    <property type="entry name" value="2Fe-2S ferredoxin-like"/>
    <property type="match status" value="1"/>
</dbReference>
<dbReference type="PROSITE" id="PS51085">
    <property type="entry name" value="2FE2S_FER_2"/>
    <property type="match status" value="1"/>
</dbReference>
<organism evidence="16 17">
    <name type="scientific">Oxalicibacterium flavum</name>
    <dbReference type="NCBI Taxonomy" id="179467"/>
    <lineage>
        <taxon>Bacteria</taxon>
        <taxon>Pseudomonadati</taxon>
        <taxon>Pseudomonadota</taxon>
        <taxon>Betaproteobacteria</taxon>
        <taxon>Burkholderiales</taxon>
        <taxon>Oxalobacteraceae</taxon>
        <taxon>Oxalicibacterium</taxon>
    </lineage>
</organism>
<comment type="cofactor">
    <cofactor evidence="1 12">
        <name>[4Fe-4S] cluster</name>
        <dbReference type="ChEBI" id="CHEBI:49883"/>
    </cofactor>
</comment>
<dbReference type="Pfam" id="PF22117">
    <property type="entry name" value="Fer4_Nqo3"/>
    <property type="match status" value="1"/>
</dbReference>
<dbReference type="PANTHER" id="PTHR43105">
    <property type="entry name" value="RESPIRATORY NITRATE REDUCTASE"/>
    <property type="match status" value="1"/>
</dbReference>
<dbReference type="RefSeq" id="WP_188397529.1">
    <property type="nucleotide sequence ID" value="NZ_BMCG01000006.1"/>
</dbReference>
<dbReference type="GO" id="GO:0051539">
    <property type="term" value="F:4 iron, 4 sulfur cluster binding"/>
    <property type="evidence" value="ECO:0007669"/>
    <property type="project" value="UniProtKB-KW"/>
</dbReference>
<dbReference type="InterPro" id="IPR000283">
    <property type="entry name" value="NADH_UbQ_OxRdtase_75kDa_su_CS"/>
</dbReference>
<dbReference type="PROSITE" id="PS51839">
    <property type="entry name" value="4FE4S_HC3"/>
    <property type="match status" value="1"/>
</dbReference>
<dbReference type="InterPro" id="IPR050123">
    <property type="entry name" value="Prok_molybdopt-oxidoreductase"/>
</dbReference>
<evidence type="ECO:0000256" key="1">
    <source>
        <dbReference type="ARBA" id="ARBA00001966"/>
    </source>
</evidence>
<dbReference type="SMART" id="SM00929">
    <property type="entry name" value="NADH-G_4Fe-4S_3"/>
    <property type="match status" value="1"/>
</dbReference>
<keyword evidence="7 12" id="KW-1278">Translocase</keyword>
<keyword evidence="9 12" id="KW-0411">Iron-sulfur</keyword>
<dbReference type="NCBIfam" id="TIGR01973">
    <property type="entry name" value="NuoG"/>
    <property type="match status" value="1"/>
</dbReference>
<comment type="function">
    <text evidence="12">NDH-1 shuttles electrons from NADH, via FMN and iron-sulfur (Fe-S) centers, to quinones in the respiratory chain. Couples the redox reaction to proton translocation (for every two electrons transferred, four hydrogen ions are translocated across the cytoplasmic membrane), and thus conserves the redox energy in a proton gradient.</text>
</comment>
<dbReference type="InterPro" id="IPR019574">
    <property type="entry name" value="NADH_UbQ_OxRdtase_Gsu_4Fe4S-bd"/>
</dbReference>
<dbReference type="FunFam" id="3.10.20.740:FF:000001">
    <property type="entry name" value="NADH-quinone oxidoreductase subunit G"/>
    <property type="match status" value="1"/>
</dbReference>
<dbReference type="GO" id="GO:0048038">
    <property type="term" value="F:quinone binding"/>
    <property type="evidence" value="ECO:0007669"/>
    <property type="project" value="UniProtKB-UniRule"/>
</dbReference>
<evidence type="ECO:0000256" key="11">
    <source>
        <dbReference type="ARBA" id="ARBA00047712"/>
    </source>
</evidence>
<keyword evidence="8 12" id="KW-0408">Iron</keyword>
<protein>
    <recommendedName>
        <fullName evidence="12">NADH-quinone oxidoreductase</fullName>
        <ecNumber evidence="12">7.1.1.-</ecNumber>
    </recommendedName>
</protein>
<proteinExistence type="inferred from homology"/>
<sequence length="779" mass="83296">MVEIEIDGKKVEVQEGSMVMDAANKLGTYIPHFCYHKKLSIAANCRMCLVEVEKAPKPLPACATPVTPGMIVRSHSEKAITAQKGVMEFLLINHPLDCPICDQGGECQLQDLAVGYGGSSSRYEEEKRVVVPKDVGPLISMQEMSRCIHCTRCVRFGQEIAGVMEFGMLNRGEHSEITSFVGKTVDSELSGNMIDLCPVGALTSKPFRYSARTWELSRRKSVSPHDSLGANLIVQVKAGKVMRVLPLENEDVNECWISDKDRFAYEALNSEDRLAAPMIKQDGKWQETDWQTALEYVAHGLRNIRHEHGADAIAALATPNSTLEELSLLGKLVRGIGSENIDFRLRQSDASLDSSIKPWLGMSINEFAALKRAFVIGSFLRKDHPLLAARLRLAVKGGASLSILHATDDDLLMPVANKMIKAPSDWLAALGEVIVAVAEARGVTAPAGFEGVAASAEAKQIAASLLSGEPKAVLLGNAVLQHPEAAKLHAAAQWIAQNTDARFGFLTEAANTVGGYLANALPGANGANAVQMFEQPRKAYLLLNAEPELDTFNPQAARAALNQADMVVVMSAFKHGADFADVMLPITPFSETSGTFVNCEGRAQSFNGTVKPLGDARPGWKVLRVLGNLLELDGFDYDASETIRNEIIGANAPAEANLQPRLNNIGKALPQAVKAASAGALERVADVPIYATDAIVRRSEPLQQTRDGAEPKAWLSADLAAKLGVAAGDQVKVVQGSGSAVLAAAIDKTLPVNVVRVAAGHPSTAGLGAMFGPISVEKA</sequence>
<accession>A0A8J2UMT6</accession>
<dbReference type="Pfam" id="PF13510">
    <property type="entry name" value="Fer2_4"/>
    <property type="match status" value="1"/>
</dbReference>
<evidence type="ECO:0000256" key="12">
    <source>
        <dbReference type="RuleBase" id="RU003525"/>
    </source>
</evidence>
<comment type="caution">
    <text evidence="16">The sequence shown here is derived from an EMBL/GenBank/DDBJ whole genome shotgun (WGS) entry which is preliminary data.</text>
</comment>
<reference evidence="16" key="1">
    <citation type="journal article" date="2014" name="Int. J. Syst. Evol. Microbiol.">
        <title>Complete genome sequence of Corynebacterium casei LMG S-19264T (=DSM 44701T), isolated from a smear-ripened cheese.</title>
        <authorList>
            <consortium name="US DOE Joint Genome Institute (JGI-PGF)"/>
            <person name="Walter F."/>
            <person name="Albersmeier A."/>
            <person name="Kalinowski J."/>
            <person name="Ruckert C."/>
        </authorList>
    </citation>
    <scope>NUCLEOTIDE SEQUENCE</scope>
    <source>
        <strain evidence="16">CCM 7086</strain>
    </source>
</reference>
<evidence type="ECO:0000313" key="17">
    <source>
        <dbReference type="Proteomes" id="UP000620266"/>
    </source>
</evidence>
<keyword evidence="5 12" id="KW-0874">Quinone</keyword>
<dbReference type="FunFam" id="3.30.200.210:FF:000002">
    <property type="entry name" value="NADH-ubiquinone oxidoreductase 75 kDa subunit"/>
    <property type="match status" value="1"/>
</dbReference>
<dbReference type="PANTHER" id="PTHR43105:SF13">
    <property type="entry name" value="NADH-UBIQUINONE OXIDOREDUCTASE 75 KDA SUBUNIT, MITOCHONDRIAL"/>
    <property type="match status" value="1"/>
</dbReference>
<dbReference type="InterPro" id="IPR054351">
    <property type="entry name" value="NADH_UbQ_OxRdtase_ferredoxin"/>
</dbReference>
<dbReference type="Gene3D" id="3.30.70.20">
    <property type="match status" value="1"/>
</dbReference>
<dbReference type="Gene3D" id="2.40.40.20">
    <property type="match status" value="1"/>
</dbReference>
<dbReference type="PROSITE" id="PS00643">
    <property type="entry name" value="COMPLEX1_75K_3"/>
    <property type="match status" value="1"/>
</dbReference>
<gene>
    <name evidence="16" type="primary">nuoG</name>
    <name evidence="16" type="ORF">GCM10007205_29520</name>
</gene>
<dbReference type="Proteomes" id="UP000620266">
    <property type="component" value="Unassembled WGS sequence"/>
</dbReference>
<feature type="domain" description="4Fe-4S His(Cys)3-ligated-type" evidence="15">
    <location>
        <begin position="78"/>
        <end position="117"/>
    </location>
</feature>
<evidence type="ECO:0000256" key="6">
    <source>
        <dbReference type="ARBA" id="ARBA00022723"/>
    </source>
</evidence>
<dbReference type="Gene3D" id="3.30.200.210">
    <property type="match status" value="1"/>
</dbReference>